<name>A0A4S4BUW3_9BACI</name>
<dbReference type="EMBL" id="SSNT01000012">
    <property type="protein sequence ID" value="THF78187.1"/>
    <property type="molecule type" value="Genomic_DNA"/>
</dbReference>
<evidence type="ECO:0000313" key="2">
    <source>
        <dbReference type="EMBL" id="THF78187.1"/>
    </source>
</evidence>
<dbReference type="Proteomes" id="UP000310334">
    <property type="component" value="Unassembled WGS sequence"/>
</dbReference>
<dbReference type="InterPro" id="IPR045611">
    <property type="entry name" value="DUF6449"/>
</dbReference>
<dbReference type="RefSeq" id="WP_136355869.1">
    <property type="nucleotide sequence ID" value="NZ_CP046266.1"/>
</dbReference>
<feature type="domain" description="DUF6449" evidence="1">
    <location>
        <begin position="431"/>
        <end position="547"/>
    </location>
</feature>
<reference evidence="2 3" key="1">
    <citation type="submission" date="2019-04" db="EMBL/GenBank/DDBJ databases">
        <title>Bacillus sediminilitoris sp. nov., isolated from a tidal flat sediment on the East China Sea.</title>
        <authorList>
            <person name="Wei Y."/>
            <person name="Mao H."/>
            <person name="Fang J."/>
        </authorList>
    </citation>
    <scope>NUCLEOTIDE SEQUENCE [LARGE SCALE GENOMIC DNA]</scope>
    <source>
        <strain evidence="2 3">DSL-17</strain>
    </source>
</reference>
<gene>
    <name evidence="2" type="ORF">E6W99_16670</name>
</gene>
<accession>A0A4S4BUW3</accession>
<evidence type="ECO:0000259" key="1">
    <source>
        <dbReference type="Pfam" id="PF20047"/>
    </source>
</evidence>
<dbReference type="OrthoDB" id="1706490at2"/>
<dbReference type="AlphaFoldDB" id="A0A4S4BUW3"/>
<evidence type="ECO:0000313" key="3">
    <source>
        <dbReference type="Proteomes" id="UP000310334"/>
    </source>
</evidence>
<proteinExistence type="predicted"/>
<organism evidence="2 3">
    <name type="scientific">Metabacillus sediminilitoris</name>
    <dbReference type="NCBI Taxonomy" id="2567941"/>
    <lineage>
        <taxon>Bacteria</taxon>
        <taxon>Bacillati</taxon>
        <taxon>Bacillota</taxon>
        <taxon>Bacilli</taxon>
        <taxon>Bacillales</taxon>
        <taxon>Bacillaceae</taxon>
        <taxon>Metabacillus</taxon>
    </lineage>
</organism>
<comment type="caution">
    <text evidence="2">The sequence shown here is derived from an EMBL/GenBank/DDBJ whole genome shotgun (WGS) entry which is preliminary data.</text>
</comment>
<sequence>MKSKKSFFKSGLIKQDIRQHGWIGIIYFLFLLFAVPLELMQMASRDYIIFSDYKNYLYINTELQVLILFSIPVATGLLLFRYLQNEASVDMIHSLPIRRITLYISHIISGLLLLLIPIFLTSIVTFFVTRSIPEFQSILSLTEILSWTGLIILLTIMMYLFTVAVGMLTGMSSAQAILTYIFLFLPIGMATMVSYNLSFLLFGFSPIAIEENLVYLSPFLRFIDTWTTTNPFSSLELVIYMIITVCLFFVGMGLYKARKLESATDVIAFHFLKPVFKYGVTFCSMIVGGTYFSATSTLNWNWIIFGYISGAIIGYVAAEMILQKTWRIFHYRIFTGFICYSILFAFILISIKTDIIQFENKLPRMDQISEVYYGKKYEMQELLSKDEDIFSDSKLYIQDVRNLHEAIIDQQQHIESLTYNEKYQEKVVISYRLNSGKSFTREYSLPVDLMKDKLKSVMEAESYKKNLPQYTLLREDILSIKFIPNGPVTKQVLITDPEEIKQLRNVIENQLLKQTLDDLTDQTSPWGYIEFSYQKADKNQQSFEGISVDWKKSYHEISKWLEEHGYLDDARVNSDDLVNAEVTKITSKKNRNEEVYSLVEIFKSGEQYFTITDKDVLTKALERFTEYPEEQTYLIKFRLKDGNEWYGSFSDEQVPDEIRNLFK</sequence>
<protein>
    <recommendedName>
        <fullName evidence="1">DUF6449 domain-containing protein</fullName>
    </recommendedName>
</protein>
<dbReference type="Pfam" id="PF20047">
    <property type="entry name" value="DUF6449"/>
    <property type="match status" value="1"/>
</dbReference>
<keyword evidence="3" id="KW-1185">Reference proteome</keyword>